<name>A0ABR2JHR9_9PEZI</name>
<accession>A0ABR2JHR9</accession>
<dbReference type="Proteomes" id="UP001390339">
    <property type="component" value="Unassembled WGS sequence"/>
</dbReference>
<gene>
    <name evidence="2" type="ORF">PGQ11_002022</name>
</gene>
<reference evidence="2 3" key="1">
    <citation type="journal article" date="2024" name="IMA Fungus">
        <title>Apiospora arundinis, a panoply of carbohydrate-active enzymes and secondary metabolites.</title>
        <authorList>
            <person name="Sorensen T."/>
            <person name="Petersen C."/>
            <person name="Muurmann A.T."/>
            <person name="Christiansen J.V."/>
            <person name="Brundto M.L."/>
            <person name="Overgaard C.K."/>
            <person name="Boysen A.T."/>
            <person name="Wollenberg R.D."/>
            <person name="Larsen T.O."/>
            <person name="Sorensen J.L."/>
            <person name="Nielsen K.L."/>
            <person name="Sondergaard T.E."/>
        </authorList>
    </citation>
    <scope>NUCLEOTIDE SEQUENCE [LARGE SCALE GENOMIC DNA]</scope>
    <source>
        <strain evidence="2 3">AAU 773</strain>
    </source>
</reference>
<proteinExistence type="predicted"/>
<evidence type="ECO:0000313" key="2">
    <source>
        <dbReference type="EMBL" id="KAK8877076.1"/>
    </source>
</evidence>
<dbReference type="EMBL" id="JAPCWZ010000002">
    <property type="protein sequence ID" value="KAK8877076.1"/>
    <property type="molecule type" value="Genomic_DNA"/>
</dbReference>
<feature type="region of interest" description="Disordered" evidence="1">
    <location>
        <begin position="64"/>
        <end position="124"/>
    </location>
</feature>
<comment type="caution">
    <text evidence="2">The sequence shown here is derived from an EMBL/GenBank/DDBJ whole genome shotgun (WGS) entry which is preliminary data.</text>
</comment>
<evidence type="ECO:0000313" key="3">
    <source>
        <dbReference type="Proteomes" id="UP001390339"/>
    </source>
</evidence>
<sequence length="124" mass="13821">MWPLDPASNRTLPIANPLRYHHHQIPITTTTSCSPHLRQLTQDHIYLPPPLSVTDPLRSVKMSYSLSSKSEKTKKSKSSDRSSRLDDYIKEDPRDAPWSPINTRDSSGSKEHKSSGGGGGSKKK</sequence>
<evidence type="ECO:0000256" key="1">
    <source>
        <dbReference type="SAM" id="MobiDB-lite"/>
    </source>
</evidence>
<feature type="compositionally biased region" description="Basic and acidic residues" evidence="1">
    <location>
        <begin position="69"/>
        <end position="95"/>
    </location>
</feature>
<feature type="compositionally biased region" description="Gly residues" evidence="1">
    <location>
        <begin position="115"/>
        <end position="124"/>
    </location>
</feature>
<organism evidence="2 3">
    <name type="scientific">Apiospora arundinis</name>
    <dbReference type="NCBI Taxonomy" id="335852"/>
    <lineage>
        <taxon>Eukaryota</taxon>
        <taxon>Fungi</taxon>
        <taxon>Dikarya</taxon>
        <taxon>Ascomycota</taxon>
        <taxon>Pezizomycotina</taxon>
        <taxon>Sordariomycetes</taxon>
        <taxon>Xylariomycetidae</taxon>
        <taxon>Amphisphaeriales</taxon>
        <taxon>Apiosporaceae</taxon>
        <taxon>Apiospora</taxon>
    </lineage>
</organism>
<keyword evidence="3" id="KW-1185">Reference proteome</keyword>
<protein>
    <submittedName>
        <fullName evidence="2">Uncharacterized protein</fullName>
    </submittedName>
</protein>